<evidence type="ECO:0000256" key="2">
    <source>
        <dbReference type="ARBA" id="ARBA00001946"/>
    </source>
</evidence>
<dbReference type="InterPro" id="IPR005843">
    <property type="entry name" value="A-D-PHexomutase_C"/>
</dbReference>
<dbReference type="GO" id="GO:0006166">
    <property type="term" value="P:purine ribonucleoside salvage"/>
    <property type="evidence" value="ECO:0007669"/>
    <property type="project" value="TreeGrafter"/>
</dbReference>
<keyword evidence="11" id="KW-0413">Isomerase</keyword>
<dbReference type="Pfam" id="PF02878">
    <property type="entry name" value="PGM_PMM_I"/>
    <property type="match status" value="1"/>
</dbReference>
<evidence type="ECO:0000259" key="17">
    <source>
        <dbReference type="Pfam" id="PF02879"/>
    </source>
</evidence>
<dbReference type="InterPro" id="IPR016055">
    <property type="entry name" value="A-D-PHexomutase_a/b/a-I/II/III"/>
</dbReference>
<comment type="cofactor">
    <cofactor evidence="2">
        <name>Mg(2+)</name>
        <dbReference type="ChEBI" id="CHEBI:18420"/>
    </cofactor>
</comment>
<dbReference type="InterPro" id="IPR005844">
    <property type="entry name" value="A-D-PHexomutase_a/b/a-I"/>
</dbReference>
<evidence type="ECO:0000259" key="16">
    <source>
        <dbReference type="Pfam" id="PF02878"/>
    </source>
</evidence>
<comment type="pathway">
    <text evidence="4">Lipid metabolism.</text>
</comment>
<evidence type="ECO:0000313" key="19">
    <source>
        <dbReference type="EMBL" id="GGJ94941.1"/>
    </source>
</evidence>
<evidence type="ECO:0000256" key="8">
    <source>
        <dbReference type="ARBA" id="ARBA00022553"/>
    </source>
</evidence>
<evidence type="ECO:0000256" key="6">
    <source>
        <dbReference type="ARBA" id="ARBA00012728"/>
    </source>
</evidence>
<proteinExistence type="inferred from homology"/>
<dbReference type="InterPro" id="IPR005846">
    <property type="entry name" value="A-D-PHexomutase_a/b/a-III"/>
</dbReference>
<keyword evidence="10" id="KW-0460">Magnesium</keyword>
<dbReference type="Pfam" id="PF00408">
    <property type="entry name" value="PGM_PMM_IV"/>
    <property type="match status" value="1"/>
</dbReference>
<dbReference type="InterPro" id="IPR036900">
    <property type="entry name" value="A-D-PHexomutase_C_sf"/>
</dbReference>
<evidence type="ECO:0000256" key="4">
    <source>
        <dbReference type="ARBA" id="ARBA00005189"/>
    </source>
</evidence>
<organism evidence="19 20">
    <name type="scientific">Calditerricola satsumensis</name>
    <dbReference type="NCBI Taxonomy" id="373054"/>
    <lineage>
        <taxon>Bacteria</taxon>
        <taxon>Bacillati</taxon>
        <taxon>Bacillota</taxon>
        <taxon>Bacilli</taxon>
        <taxon>Bacillales</taxon>
        <taxon>Bacillaceae</taxon>
        <taxon>Calditerricola</taxon>
    </lineage>
</organism>
<evidence type="ECO:0000259" key="15">
    <source>
        <dbReference type="Pfam" id="PF00408"/>
    </source>
</evidence>
<feature type="domain" description="Alpha-D-phosphohexomutase alpha/beta/alpha" evidence="16">
    <location>
        <begin position="5"/>
        <end position="134"/>
    </location>
</feature>
<dbReference type="GO" id="GO:0006006">
    <property type="term" value="P:glucose metabolic process"/>
    <property type="evidence" value="ECO:0007669"/>
    <property type="project" value="UniProtKB-KW"/>
</dbReference>
<keyword evidence="9" id="KW-0479">Metal-binding</keyword>
<evidence type="ECO:0000256" key="1">
    <source>
        <dbReference type="ARBA" id="ARBA00000443"/>
    </source>
</evidence>
<dbReference type="SUPFAM" id="SSF55957">
    <property type="entry name" value="Phosphoglucomutase, C-terminal domain"/>
    <property type="match status" value="1"/>
</dbReference>
<feature type="domain" description="Alpha-D-phosphohexomutase alpha/beta/alpha" evidence="17">
    <location>
        <begin position="160"/>
        <end position="260"/>
    </location>
</feature>
<gene>
    <name evidence="19" type="ORF">GCM10007043_05940</name>
</gene>
<dbReference type="GO" id="GO:0008973">
    <property type="term" value="F:phosphopentomutase activity"/>
    <property type="evidence" value="ECO:0007669"/>
    <property type="project" value="TreeGrafter"/>
</dbReference>
<sequence length="478" mass="51382">MTSIRFGTDGWRAIIAEDFTFANVRAVVCAIARYLKKQGKGQHGVVVGYDTRFLSDAFAREAACVLDAHGIPVLMVKRPTPTPLVAFAVVYYGADGAIMFTASHNPPQYNGIKFIPDYGGPATPDITRGIEAELPDALREAKTLRLPEAPRAEAIDVWPAYVRHLDGLVDWETVERAALSAVVDPMYGAGQGLVRELLAARGWTVNELHGKCDPLFGGHLPEPTEAHLTALRDAVVAGGAHLGLANDGDADRFGVVDGDGTYVTPNQVLVLLAHHLLARRGWKGALVRTVATTHLLDRVAERFGVPLVETPVGFKYVGDAMRRGPVVVGGEESGGLSVLGHIPEKDGILANCLIAEVRAAEGRPLRAALADLEREYGRAVHKRLDLHLPDDAKRTVVEGLCQAPPSALAGRRVREVRTVDGVKLLLEGDAWVLVRPSGTEPLLRVYLEAEAEAQLVALEEAVRALTARAETVAQGRKG</sequence>
<evidence type="ECO:0000259" key="18">
    <source>
        <dbReference type="Pfam" id="PF02880"/>
    </source>
</evidence>
<keyword evidence="8" id="KW-0597">Phosphoprotein</keyword>
<dbReference type="AlphaFoldDB" id="A0A8J3F9S0"/>
<comment type="pathway">
    <text evidence="3">Glycolipid metabolism; diglucosyl-diacylglycerol biosynthesis.</text>
</comment>
<keyword evidence="20" id="KW-1185">Reference proteome</keyword>
<dbReference type="GO" id="GO:0004614">
    <property type="term" value="F:phosphoglucomutase activity"/>
    <property type="evidence" value="ECO:0007669"/>
    <property type="project" value="UniProtKB-EC"/>
</dbReference>
<evidence type="ECO:0000256" key="12">
    <source>
        <dbReference type="ARBA" id="ARBA00039995"/>
    </source>
</evidence>
<dbReference type="InterPro" id="IPR005841">
    <property type="entry name" value="Alpha-D-phosphohexomutase_SF"/>
</dbReference>
<evidence type="ECO:0000256" key="5">
    <source>
        <dbReference type="ARBA" id="ARBA00010231"/>
    </source>
</evidence>
<comment type="caution">
    <text evidence="19">The sequence shown here is derived from an EMBL/GenBank/DDBJ whole genome shotgun (WGS) entry which is preliminary data.</text>
</comment>
<evidence type="ECO:0000256" key="3">
    <source>
        <dbReference type="ARBA" id="ARBA00005164"/>
    </source>
</evidence>
<dbReference type="EC" id="5.4.2.2" evidence="6"/>
<comment type="catalytic activity">
    <reaction evidence="1">
        <text>alpha-D-glucose 1-phosphate = alpha-D-glucose 6-phosphate</text>
        <dbReference type="Rhea" id="RHEA:23536"/>
        <dbReference type="ChEBI" id="CHEBI:58225"/>
        <dbReference type="ChEBI" id="CHEBI:58601"/>
        <dbReference type="EC" id="5.4.2.2"/>
    </reaction>
</comment>
<dbReference type="PANTHER" id="PTHR45745:SF1">
    <property type="entry name" value="PHOSPHOGLUCOMUTASE 2B-RELATED"/>
    <property type="match status" value="1"/>
</dbReference>
<feature type="domain" description="Alpha-D-phosphohexomutase alpha/beta/alpha" evidence="18">
    <location>
        <begin position="265"/>
        <end position="374"/>
    </location>
</feature>
<dbReference type="Gene3D" id="3.30.310.50">
    <property type="entry name" value="Alpha-D-phosphohexomutase, C-terminal domain"/>
    <property type="match status" value="1"/>
</dbReference>
<dbReference type="Proteomes" id="UP000637720">
    <property type="component" value="Unassembled WGS sequence"/>
</dbReference>
<dbReference type="Gene3D" id="3.40.120.10">
    <property type="entry name" value="Alpha-D-Glucose-1,6-Bisphosphate, subunit A, domain 3"/>
    <property type="match status" value="3"/>
</dbReference>
<accession>A0A8J3F9S0</accession>
<dbReference type="SUPFAM" id="SSF53738">
    <property type="entry name" value="Phosphoglucomutase, first 3 domains"/>
    <property type="match status" value="2"/>
</dbReference>
<evidence type="ECO:0000256" key="7">
    <source>
        <dbReference type="ARBA" id="ARBA00022526"/>
    </source>
</evidence>
<reference evidence="19" key="2">
    <citation type="submission" date="2020-09" db="EMBL/GenBank/DDBJ databases">
        <authorList>
            <person name="Sun Q."/>
            <person name="Ohkuma M."/>
        </authorList>
    </citation>
    <scope>NUCLEOTIDE SEQUENCE</scope>
    <source>
        <strain evidence="19">JCM 14719</strain>
    </source>
</reference>
<dbReference type="PANTHER" id="PTHR45745">
    <property type="entry name" value="PHOSPHOMANNOMUTASE 45A"/>
    <property type="match status" value="1"/>
</dbReference>
<evidence type="ECO:0000256" key="9">
    <source>
        <dbReference type="ARBA" id="ARBA00022723"/>
    </source>
</evidence>
<dbReference type="EMBL" id="BMOF01000007">
    <property type="protein sequence ID" value="GGJ94941.1"/>
    <property type="molecule type" value="Genomic_DNA"/>
</dbReference>
<keyword evidence="7" id="KW-0119">Carbohydrate metabolism</keyword>
<reference evidence="19" key="1">
    <citation type="journal article" date="2014" name="Int. J. Syst. Evol. Microbiol.">
        <title>Complete genome sequence of Corynebacterium casei LMG S-19264T (=DSM 44701T), isolated from a smear-ripened cheese.</title>
        <authorList>
            <consortium name="US DOE Joint Genome Institute (JGI-PGF)"/>
            <person name="Walter F."/>
            <person name="Albersmeier A."/>
            <person name="Kalinowski J."/>
            <person name="Ruckert C."/>
        </authorList>
    </citation>
    <scope>NUCLEOTIDE SEQUENCE</scope>
    <source>
        <strain evidence="19">JCM 14719</strain>
    </source>
</reference>
<dbReference type="Pfam" id="PF02880">
    <property type="entry name" value="PGM_PMM_III"/>
    <property type="match status" value="1"/>
</dbReference>
<name>A0A8J3F9S0_9BACI</name>
<feature type="domain" description="Alpha-D-phosphohexomutase C-terminal" evidence="15">
    <location>
        <begin position="422"/>
        <end position="464"/>
    </location>
</feature>
<dbReference type="Pfam" id="PF02879">
    <property type="entry name" value="PGM_PMM_II"/>
    <property type="match status" value="1"/>
</dbReference>
<evidence type="ECO:0000256" key="10">
    <source>
        <dbReference type="ARBA" id="ARBA00022842"/>
    </source>
</evidence>
<evidence type="ECO:0000256" key="11">
    <source>
        <dbReference type="ARBA" id="ARBA00023235"/>
    </source>
</evidence>
<protein>
    <recommendedName>
        <fullName evidence="12">Phosphoglucomutase</fullName>
        <ecNumber evidence="6">5.4.2.2</ecNumber>
    </recommendedName>
    <alternativeName>
        <fullName evidence="14">Alpha-phosphoglucomutase</fullName>
    </alternativeName>
    <alternativeName>
        <fullName evidence="13">Glucose phosphomutase</fullName>
    </alternativeName>
</protein>
<evidence type="ECO:0000256" key="13">
    <source>
        <dbReference type="ARBA" id="ARBA00041398"/>
    </source>
</evidence>
<dbReference type="PRINTS" id="PR00509">
    <property type="entry name" value="PGMPMM"/>
</dbReference>
<evidence type="ECO:0000313" key="20">
    <source>
        <dbReference type="Proteomes" id="UP000637720"/>
    </source>
</evidence>
<dbReference type="GO" id="GO:0046872">
    <property type="term" value="F:metal ion binding"/>
    <property type="evidence" value="ECO:0007669"/>
    <property type="project" value="UniProtKB-KW"/>
</dbReference>
<comment type="similarity">
    <text evidence="5">Belongs to the phosphohexose mutase family.</text>
</comment>
<dbReference type="CDD" id="cd05800">
    <property type="entry name" value="PGM_like2"/>
    <property type="match status" value="1"/>
</dbReference>
<dbReference type="InterPro" id="IPR005845">
    <property type="entry name" value="A-D-PHexomutase_a/b/a-II"/>
</dbReference>
<evidence type="ECO:0000256" key="14">
    <source>
        <dbReference type="ARBA" id="ARBA00041467"/>
    </source>
</evidence>
<keyword evidence="7" id="KW-0313">Glucose metabolism</keyword>
<dbReference type="RefSeq" id="WP_188816748.1">
    <property type="nucleotide sequence ID" value="NZ_BMOF01000007.1"/>
</dbReference>